<dbReference type="NCBIfam" id="TIGR04056">
    <property type="entry name" value="OMP_RagA_SusC"/>
    <property type="match status" value="1"/>
</dbReference>
<dbReference type="PROSITE" id="PS52016">
    <property type="entry name" value="TONB_DEPENDENT_REC_3"/>
    <property type="match status" value="1"/>
</dbReference>
<protein>
    <submittedName>
        <fullName evidence="12">SusC/RagA family TonB-linked outer membrane protein</fullName>
    </submittedName>
</protein>
<evidence type="ECO:0000256" key="5">
    <source>
        <dbReference type="ARBA" id="ARBA00022729"/>
    </source>
</evidence>
<name>A0A1Y4JPN7_9BACE</name>
<dbReference type="InterPro" id="IPR012910">
    <property type="entry name" value="Plug_dom"/>
</dbReference>
<dbReference type="Proteomes" id="UP000195386">
    <property type="component" value="Unassembled WGS sequence"/>
</dbReference>
<keyword evidence="4 8" id="KW-0812">Transmembrane</keyword>
<evidence type="ECO:0000313" key="13">
    <source>
        <dbReference type="Proteomes" id="UP000195386"/>
    </source>
</evidence>
<evidence type="ECO:0000256" key="6">
    <source>
        <dbReference type="ARBA" id="ARBA00023136"/>
    </source>
</evidence>
<evidence type="ECO:0000256" key="3">
    <source>
        <dbReference type="ARBA" id="ARBA00022452"/>
    </source>
</evidence>
<evidence type="ECO:0000256" key="1">
    <source>
        <dbReference type="ARBA" id="ARBA00004571"/>
    </source>
</evidence>
<organism evidence="12 14">
    <name type="scientific">Bacteroides clarus</name>
    <dbReference type="NCBI Taxonomy" id="626929"/>
    <lineage>
        <taxon>Bacteria</taxon>
        <taxon>Pseudomonadati</taxon>
        <taxon>Bacteroidota</taxon>
        <taxon>Bacteroidia</taxon>
        <taxon>Bacteroidales</taxon>
        <taxon>Bacteroidaceae</taxon>
        <taxon>Bacteroides</taxon>
    </lineage>
</organism>
<gene>
    <name evidence="12" type="ORF">B5F24_11030</name>
    <name evidence="11" type="ORF">B5F97_00400</name>
</gene>
<reference evidence="12" key="2">
    <citation type="journal article" date="2018" name="BMC Genomics">
        <title>Whole genome sequencing and function prediction of 133 gut anaerobes isolated from chicken caecum in pure cultures.</title>
        <authorList>
            <person name="Medvecky M."/>
            <person name="Cejkova D."/>
            <person name="Polansky O."/>
            <person name="Karasova D."/>
            <person name="Kubasova T."/>
            <person name="Cizek A."/>
            <person name="Rychlik I."/>
        </authorList>
    </citation>
    <scope>NUCLEOTIDE SEQUENCE</scope>
    <source>
        <strain evidence="12">An189</strain>
        <strain evidence="11">An43</strain>
    </source>
</reference>
<dbReference type="NCBIfam" id="TIGR04057">
    <property type="entry name" value="SusC_RagA_signa"/>
    <property type="match status" value="1"/>
</dbReference>
<dbReference type="Proteomes" id="UP000196587">
    <property type="component" value="Unassembled WGS sequence"/>
</dbReference>
<dbReference type="EMBL" id="NFKE01000007">
    <property type="protein sequence ID" value="OUP33706.1"/>
    <property type="molecule type" value="Genomic_DNA"/>
</dbReference>
<dbReference type="PANTHER" id="PTHR30069">
    <property type="entry name" value="TONB-DEPENDENT OUTER MEMBRANE RECEPTOR"/>
    <property type="match status" value="1"/>
</dbReference>
<keyword evidence="6 8" id="KW-0472">Membrane</keyword>
<dbReference type="Pfam" id="PF13715">
    <property type="entry name" value="CarbopepD_reg_2"/>
    <property type="match status" value="1"/>
</dbReference>
<keyword evidence="5 9" id="KW-0732">Signal</keyword>
<dbReference type="Gene3D" id="2.40.170.20">
    <property type="entry name" value="TonB-dependent receptor, beta-barrel domain"/>
    <property type="match status" value="1"/>
</dbReference>
<evidence type="ECO:0000256" key="2">
    <source>
        <dbReference type="ARBA" id="ARBA00022448"/>
    </source>
</evidence>
<feature type="signal peptide" evidence="9">
    <location>
        <begin position="1"/>
        <end position="41"/>
    </location>
</feature>
<dbReference type="EMBL" id="NFII01000001">
    <property type="protein sequence ID" value="OUO02919.1"/>
    <property type="molecule type" value="Genomic_DNA"/>
</dbReference>
<feature type="chain" id="PRO_5011907973" evidence="9">
    <location>
        <begin position="42"/>
        <end position="1082"/>
    </location>
</feature>
<evidence type="ECO:0000256" key="8">
    <source>
        <dbReference type="PROSITE-ProRule" id="PRU01360"/>
    </source>
</evidence>
<dbReference type="SUPFAM" id="SSF49464">
    <property type="entry name" value="Carboxypeptidase regulatory domain-like"/>
    <property type="match status" value="1"/>
</dbReference>
<dbReference type="InterPro" id="IPR036942">
    <property type="entry name" value="Beta-barrel_TonB_sf"/>
</dbReference>
<evidence type="ECO:0000313" key="12">
    <source>
        <dbReference type="EMBL" id="OUP33706.1"/>
    </source>
</evidence>
<keyword evidence="7 8" id="KW-0998">Cell outer membrane</keyword>
<evidence type="ECO:0000256" key="4">
    <source>
        <dbReference type="ARBA" id="ARBA00022692"/>
    </source>
</evidence>
<comment type="caution">
    <text evidence="12">The sequence shown here is derived from an EMBL/GenBank/DDBJ whole genome shotgun (WGS) entry which is preliminary data.</text>
</comment>
<dbReference type="InterPro" id="IPR008969">
    <property type="entry name" value="CarboxyPept-like_regulatory"/>
</dbReference>
<dbReference type="GO" id="GO:0009279">
    <property type="term" value="C:cell outer membrane"/>
    <property type="evidence" value="ECO:0007669"/>
    <property type="project" value="UniProtKB-SubCell"/>
</dbReference>
<dbReference type="InterPro" id="IPR039426">
    <property type="entry name" value="TonB-dep_rcpt-like"/>
</dbReference>
<dbReference type="InterPro" id="IPR037066">
    <property type="entry name" value="Plug_dom_sf"/>
</dbReference>
<dbReference type="GO" id="GO:0015344">
    <property type="term" value="F:siderophore uptake transmembrane transporter activity"/>
    <property type="evidence" value="ECO:0007669"/>
    <property type="project" value="TreeGrafter"/>
</dbReference>
<sequence>MLILNYKRMKNDFLKFSSRKLFFSAMLVTALSAGASLPAFAGTAGVQSVMQAGTVKGLVVDATGESVIGASVLEKGTTNGVITDIDGNFTLNVSSPNAVVVISYIGYKTVEIPASDTKAFQKIVMREDSEVLAEVVVVGYGSQKKETLTGAVTVVDDKMLKDKGALSSPAQALQGQVPGVVITRNSAAPGDESWNMKLRGSFSKNNSDPLVIIDGVESESFSQLNPADIESINFLKDASAAIYGSKAAGGVILIQTKKAKAGKAKVEYGGSVTAKFVGLQPELMTLDQWCNAVTQARLNDGYKPEDDTWLQYTALAQANKGHYIDLDNTVNPFNNAFTDVADFVFFDTDWQNILWGTAMSTSHELSVSGGGEKTTYRLSGRYMYDDSNLKWGNNNNQRYNLRLNNTFHVTDKFDIESVLSFFRQDQVAPTQVGSALTASTQQPGFPSSTTDGKPYAWGTWGAPNWYCELGGDNKLKVTGINISEMFKYTFNEHFNAVATLGYNTNNATRDIQRTSIDWYNYAGTKKVMTNPQQEESNYIKSNSQTDLYTLNAYANWSQTFADKHDIAVMLGTQYSFKEYDYTTTKAKNILPSLDIINGIGEVTLVNDNNKGPEKWQEALLSYFARVNYDYLSKYLLEGNFRYDGSSKFQPENRWAFFWGVSAGWRLSEEALIKNLNIFDDLKLRVSYGTVGNQGGIDRYDGIQLYNFNQNKGALIGGEKISYIDTNGKLLSMDREWETIQNYNVGLDFGLFGNRLKGTAELFWKVCENMLIDVSYPATLGDKAPTANVGSFKANGFEGNLNWSDKIGKVGYSIGGTFTYTTNKLTDNGGSATITDGVRSDREGYPLNSVFGLKYAGKIRNEEQLEKYLYRYTGNNTIDMPTNLRLGDNMYEDVNGDGKLTEEDYVYLGTDDPKISFSFNGGLNWNGFDFSVVFQGVGERTIWRTGSSNKSNDAWRIPVMKPHLNSPNFSVGDVWSPENPGAYYPTYTNVDQINTYNYRCSSWSVENGNYLRLKNISLGYTFPAKWLEKTKFLTYARVYVTGSDLWETSKIRDGWDPEASREVTAYGRYPFTRNVTFGLNLTF</sequence>
<dbReference type="InterPro" id="IPR018247">
    <property type="entry name" value="EF_Hand_1_Ca_BS"/>
</dbReference>
<evidence type="ECO:0000313" key="14">
    <source>
        <dbReference type="Proteomes" id="UP000196587"/>
    </source>
</evidence>
<evidence type="ECO:0000313" key="11">
    <source>
        <dbReference type="EMBL" id="OUO02919.1"/>
    </source>
</evidence>
<proteinExistence type="inferred from homology"/>
<dbReference type="Pfam" id="PF07715">
    <property type="entry name" value="Plug"/>
    <property type="match status" value="1"/>
</dbReference>
<dbReference type="FunFam" id="2.60.40.1120:FF:000003">
    <property type="entry name" value="Outer membrane protein Omp121"/>
    <property type="match status" value="1"/>
</dbReference>
<dbReference type="SUPFAM" id="SSF56935">
    <property type="entry name" value="Porins"/>
    <property type="match status" value="1"/>
</dbReference>
<dbReference type="Gene3D" id="2.60.40.1120">
    <property type="entry name" value="Carboxypeptidase-like, regulatory domain"/>
    <property type="match status" value="1"/>
</dbReference>
<evidence type="ECO:0000256" key="7">
    <source>
        <dbReference type="ARBA" id="ARBA00023237"/>
    </source>
</evidence>
<comment type="subcellular location">
    <subcellularLocation>
        <location evidence="1 8">Cell outer membrane</location>
        <topology evidence="1 8">Multi-pass membrane protein</topology>
    </subcellularLocation>
</comment>
<evidence type="ECO:0000256" key="9">
    <source>
        <dbReference type="SAM" id="SignalP"/>
    </source>
</evidence>
<keyword evidence="3 8" id="KW-1134">Transmembrane beta strand</keyword>
<dbReference type="Gene3D" id="2.170.130.10">
    <property type="entry name" value="TonB-dependent receptor, plug domain"/>
    <property type="match status" value="1"/>
</dbReference>
<dbReference type="AlphaFoldDB" id="A0A1Y4JPN7"/>
<dbReference type="PANTHER" id="PTHR30069:SF29">
    <property type="entry name" value="HEMOGLOBIN AND HEMOGLOBIN-HAPTOGLOBIN-BINDING PROTEIN 1-RELATED"/>
    <property type="match status" value="1"/>
</dbReference>
<reference evidence="13 14" key="1">
    <citation type="submission" date="2017-04" db="EMBL/GenBank/DDBJ databases">
        <title>Function of individual gut microbiota members based on whole genome sequencing of pure cultures obtained from chicken caecum.</title>
        <authorList>
            <person name="Medvecky M."/>
            <person name="Cejkova D."/>
            <person name="Polansky O."/>
            <person name="Karasova D."/>
            <person name="Kubasova T."/>
            <person name="Cizek A."/>
            <person name="Rychlik I."/>
        </authorList>
    </citation>
    <scope>NUCLEOTIDE SEQUENCE [LARGE SCALE GENOMIC DNA]</scope>
    <source>
        <strain evidence="14">An189</strain>
        <strain evidence="13">An43</strain>
    </source>
</reference>
<dbReference type="PROSITE" id="PS00018">
    <property type="entry name" value="EF_HAND_1"/>
    <property type="match status" value="1"/>
</dbReference>
<comment type="similarity">
    <text evidence="8">Belongs to the TonB-dependent receptor family.</text>
</comment>
<feature type="domain" description="TonB-dependent receptor plug" evidence="10">
    <location>
        <begin position="145"/>
        <end position="251"/>
    </location>
</feature>
<dbReference type="InterPro" id="IPR023996">
    <property type="entry name" value="TonB-dep_OMP_SusC/RagA"/>
</dbReference>
<dbReference type="GO" id="GO:0044718">
    <property type="term" value="P:siderophore transmembrane transport"/>
    <property type="evidence" value="ECO:0007669"/>
    <property type="project" value="TreeGrafter"/>
</dbReference>
<dbReference type="InterPro" id="IPR023997">
    <property type="entry name" value="TonB-dep_OMP_SusC/RagA_CS"/>
</dbReference>
<evidence type="ECO:0000259" key="10">
    <source>
        <dbReference type="Pfam" id="PF07715"/>
    </source>
</evidence>
<keyword evidence="2 8" id="KW-0813">Transport</keyword>
<accession>A0A1Y4JPN7</accession>